<dbReference type="Pfam" id="PF25164">
    <property type="entry name" value="CoiA_N"/>
    <property type="match status" value="1"/>
</dbReference>
<reference evidence="4" key="1">
    <citation type="submission" date="2015-11" db="EMBL/GenBank/DDBJ databases">
        <title>Complete genome sequence of a polyethylene-glycol degrader Sphingopyxis macrogoltabida 203N (NBRC 111659).</title>
        <authorList>
            <person name="Yoshiyuki O."/>
            <person name="Shouta N."/>
            <person name="Nagata Y."/>
            <person name="Numata M."/>
            <person name="Tsuchikane K."/>
            <person name="Hosoyama A."/>
            <person name="Yamazoe A."/>
            <person name="Tsuda M."/>
            <person name="Fujita N."/>
            <person name="Kawai F."/>
        </authorList>
    </citation>
    <scope>NUCLEOTIDE SEQUENCE [LARGE SCALE GENOMIC DNA]</scope>
    <source>
        <strain evidence="4">203N</strain>
    </source>
</reference>
<dbReference type="InterPro" id="IPR057253">
    <property type="entry name" value="CoiA-like_N"/>
</dbReference>
<proteinExistence type="predicted"/>
<dbReference type="EMBL" id="CP013344">
    <property type="protein sequence ID" value="AMU91682.1"/>
    <property type="molecule type" value="Genomic_DNA"/>
</dbReference>
<evidence type="ECO:0000313" key="4">
    <source>
        <dbReference type="Proteomes" id="UP000076088"/>
    </source>
</evidence>
<dbReference type="Proteomes" id="UP000076088">
    <property type="component" value="Chromosome"/>
</dbReference>
<feature type="coiled-coil region" evidence="1">
    <location>
        <begin position="435"/>
        <end position="462"/>
    </location>
</feature>
<sequence>MVRHVEQIVSHRDGPFTCLGCKERLTLRLPKKMRKHFAHQSDSRCSGETALHLYAKLLLAAVRRVTLPSLVLREERLEEVVFEGGQFALDEVRLETSEGDFQPDAMAWIGSDRRAVEFKVSHAVDEEKQQKVARAGCPMIEIDLSGVRWRQLDGAELDEQILHDAPRHWIHHPDRERSAQRLSERVTAEATRKGEALRWHIRERPQKPPVDTEWVAEIMADLQYAELDYLLGAKSRMGHWFTVRPQLWQAALVHALIYTPSIKYSAGSDIHIHGEWPNEANLESVLPTWMLRTDLSNYKPKALAAAGYSRESFGSPSQAVTEYLFNLFTDRQAVVWERDEQRFYVDPDLHARVHNRYDLERTVACIAKDAGHPDPDGFSRRWMRRYNVGGRNPWKVAAEGGDDFRALDKRVQAIFDMSRSYRDLPIVDDLCGLPFQEWRDGIRKKREEKEAAERKRIEDAKESRRRNFAIAAQNALKDEAEIWLASTVVDGVPITEWACGSDDFYWRAFSHIDRAEDARKRRVLAAEAAGELRKRLTTASNKAFRDPDRARLFLNSAHPKLAGRRPIEACETDADLRVALALLPKA</sequence>
<keyword evidence="1" id="KW-0175">Coiled coil</keyword>
<accession>A0AAC9AXR4</accession>
<protein>
    <recommendedName>
        <fullName evidence="2">Competence protein CoiA-like N-terminal domain-containing protein</fullName>
    </recommendedName>
</protein>
<organism evidence="3 4">
    <name type="scientific">Sphingopyxis macrogoltabida</name>
    <name type="common">Sphingomonas macrogoltabidus</name>
    <dbReference type="NCBI Taxonomy" id="33050"/>
    <lineage>
        <taxon>Bacteria</taxon>
        <taxon>Pseudomonadati</taxon>
        <taxon>Pseudomonadota</taxon>
        <taxon>Alphaproteobacteria</taxon>
        <taxon>Sphingomonadales</taxon>
        <taxon>Sphingomonadaceae</taxon>
        <taxon>Sphingopyxis</taxon>
    </lineage>
</organism>
<evidence type="ECO:0000259" key="2">
    <source>
        <dbReference type="Pfam" id="PF25164"/>
    </source>
</evidence>
<evidence type="ECO:0000256" key="1">
    <source>
        <dbReference type="SAM" id="Coils"/>
    </source>
</evidence>
<evidence type="ECO:0000313" key="3">
    <source>
        <dbReference type="EMBL" id="AMU91682.1"/>
    </source>
</evidence>
<gene>
    <name evidence="3" type="ORF">ATM17_21955</name>
</gene>
<dbReference type="AlphaFoldDB" id="A0AAC9AXR4"/>
<reference evidence="3 4" key="2">
    <citation type="journal article" date="2016" name="Genome Announc.">
        <title>Complete Genome Sequence of Sphingopyxis macrogoltabida Strain 203N (NBRC 111659), a Polyethylene Glycol Degrader.</title>
        <authorList>
            <person name="Ohtsubo Y."/>
            <person name="Nonoyama S."/>
            <person name="Nagata Y."/>
            <person name="Numata M."/>
            <person name="Tsuchikane K."/>
            <person name="Hosoyama A."/>
            <person name="Yamazoe A."/>
            <person name="Tsuda M."/>
            <person name="Fujita N."/>
            <person name="Kawai F."/>
        </authorList>
    </citation>
    <scope>NUCLEOTIDE SEQUENCE [LARGE SCALE GENOMIC DNA]</scope>
    <source>
        <strain evidence="3 4">203N</strain>
    </source>
</reference>
<feature type="domain" description="Competence protein CoiA-like N-terminal" evidence="2">
    <location>
        <begin position="10"/>
        <end position="46"/>
    </location>
</feature>
<dbReference type="KEGG" id="smaz:LH19_21380"/>
<name>A0AAC9AXR4_SPHMC</name>
<keyword evidence="4" id="KW-1185">Reference proteome</keyword>